<dbReference type="OMA" id="MAPCSTL"/>
<dbReference type="InterPro" id="IPR002408">
    <property type="entry name" value="Natriuretic_peptide_brain"/>
</dbReference>
<dbReference type="PRINTS" id="PR00712">
    <property type="entry name" value="BNATPEPTIDE"/>
</dbReference>
<dbReference type="SMART" id="SM00183">
    <property type="entry name" value="NAT_PEP"/>
    <property type="match status" value="1"/>
</dbReference>
<keyword evidence="5" id="KW-0165">Cleavage on pair of basic residues</keyword>
<dbReference type="OrthoDB" id="8911465at2759"/>
<evidence type="ECO:0000256" key="5">
    <source>
        <dbReference type="ARBA" id="ARBA00022685"/>
    </source>
</evidence>
<dbReference type="Ensembl" id="ENSGMOT00000019490.2">
    <property type="protein sequence ID" value="ENSGMOP00000019030.1"/>
    <property type="gene ID" value="ENSGMOG00000017703.2"/>
</dbReference>
<dbReference type="GO" id="GO:0007168">
    <property type="term" value="P:receptor guanylyl cyclase signaling pathway"/>
    <property type="evidence" value="ECO:0007669"/>
    <property type="project" value="TreeGrafter"/>
</dbReference>
<evidence type="ECO:0000256" key="4">
    <source>
        <dbReference type="ARBA" id="ARBA00022525"/>
    </source>
</evidence>
<name>A0A8C4ZP74_GADMO</name>
<dbReference type="GO" id="GO:0097746">
    <property type="term" value="P:blood vessel diameter maintenance"/>
    <property type="evidence" value="ECO:0007669"/>
    <property type="project" value="UniProtKB-KW"/>
</dbReference>
<dbReference type="InterPro" id="IPR000663">
    <property type="entry name" value="Natr_peptide"/>
</dbReference>
<dbReference type="GO" id="GO:0005179">
    <property type="term" value="F:hormone activity"/>
    <property type="evidence" value="ECO:0007669"/>
    <property type="project" value="UniProtKB-KW"/>
</dbReference>
<dbReference type="PANTHER" id="PTHR12167:SF6">
    <property type="entry name" value="C-TYPE NATRIURETIC PEPTIDE 2-LIKE"/>
    <property type="match status" value="1"/>
</dbReference>
<evidence type="ECO:0000256" key="8">
    <source>
        <dbReference type="ARBA" id="ARBA00023157"/>
    </source>
</evidence>
<dbReference type="Pfam" id="PF00212">
    <property type="entry name" value="ANP"/>
    <property type="match status" value="1"/>
</dbReference>
<dbReference type="PANTHER" id="PTHR12167">
    <property type="entry name" value="C-TYPE NATRIURETIC PEPTIDE"/>
    <property type="match status" value="1"/>
</dbReference>
<comment type="function">
    <text evidence="1">Exhibits natriuretic and vasodepressant activity. Has cGMP-stimulating activity. May help to regulate body fluid homeostasis in a variety of aquatic environments.</text>
</comment>
<dbReference type="GO" id="GO:0006182">
    <property type="term" value="P:cGMP biosynthetic process"/>
    <property type="evidence" value="ECO:0007669"/>
    <property type="project" value="TreeGrafter"/>
</dbReference>
<dbReference type="InterPro" id="IPR030480">
    <property type="entry name" value="Natr_peptide_CS"/>
</dbReference>
<feature type="signal peptide" evidence="10">
    <location>
        <begin position="1"/>
        <end position="21"/>
    </location>
</feature>
<evidence type="ECO:0000256" key="10">
    <source>
        <dbReference type="SAM" id="SignalP"/>
    </source>
</evidence>
<dbReference type="PROSITE" id="PS00263">
    <property type="entry name" value="NATRIURETIC_PEPTIDE"/>
    <property type="match status" value="1"/>
</dbReference>
<proteinExistence type="inferred from homology"/>
<keyword evidence="4" id="KW-0964">Secreted</keyword>
<reference evidence="11" key="2">
    <citation type="submission" date="2025-09" db="UniProtKB">
        <authorList>
            <consortium name="Ensembl"/>
        </authorList>
    </citation>
    <scope>IDENTIFICATION</scope>
</reference>
<keyword evidence="12" id="KW-1185">Reference proteome</keyword>
<dbReference type="PRINTS" id="PR00710">
    <property type="entry name" value="NATPEPTIDES"/>
</dbReference>
<keyword evidence="10" id="KW-0732">Signal</keyword>
<evidence type="ECO:0000256" key="9">
    <source>
        <dbReference type="RuleBase" id="RU003686"/>
    </source>
</evidence>
<evidence type="ECO:0000256" key="1">
    <source>
        <dbReference type="ARBA" id="ARBA00002179"/>
    </source>
</evidence>
<feature type="chain" id="PRO_5034469524" evidence="10">
    <location>
        <begin position="22"/>
        <end position="120"/>
    </location>
</feature>
<reference evidence="11" key="1">
    <citation type="submission" date="2025-08" db="UniProtKB">
        <authorList>
            <consortium name="Ensembl"/>
        </authorList>
    </citation>
    <scope>IDENTIFICATION</scope>
</reference>
<keyword evidence="7 9" id="KW-0838">Vasoactive</keyword>
<dbReference type="AlphaFoldDB" id="A0A8C4ZP74"/>
<comment type="similarity">
    <text evidence="3 9">Belongs to the natriuretic peptide family.</text>
</comment>
<keyword evidence="8" id="KW-1015">Disulfide bond</keyword>
<keyword evidence="6" id="KW-0372">Hormone</keyword>
<dbReference type="GO" id="GO:0005576">
    <property type="term" value="C:extracellular region"/>
    <property type="evidence" value="ECO:0007669"/>
    <property type="project" value="UniProtKB-SubCell"/>
</dbReference>
<gene>
    <name evidence="11" type="primary">nppcl2</name>
</gene>
<evidence type="ECO:0000256" key="7">
    <source>
        <dbReference type="ARBA" id="ARBA00022858"/>
    </source>
</evidence>
<evidence type="ECO:0000313" key="11">
    <source>
        <dbReference type="Ensembl" id="ENSGMOP00000019030.1"/>
    </source>
</evidence>
<evidence type="ECO:0000256" key="3">
    <source>
        <dbReference type="ARBA" id="ARBA00009041"/>
    </source>
</evidence>
<dbReference type="GeneTree" id="ENSGT00500000046195"/>
<protein>
    <submittedName>
        <fullName evidence="11">Uncharacterized protein</fullName>
    </submittedName>
</protein>
<evidence type="ECO:0000313" key="12">
    <source>
        <dbReference type="Proteomes" id="UP000694546"/>
    </source>
</evidence>
<evidence type="ECO:0000256" key="6">
    <source>
        <dbReference type="ARBA" id="ARBA00022702"/>
    </source>
</evidence>
<comment type="subcellular location">
    <subcellularLocation>
        <location evidence="2 9">Secreted</location>
    </subcellularLocation>
</comment>
<dbReference type="Proteomes" id="UP000694546">
    <property type="component" value="Chromosome 17"/>
</dbReference>
<evidence type="ECO:0000256" key="2">
    <source>
        <dbReference type="ARBA" id="ARBA00004613"/>
    </source>
</evidence>
<organism evidence="11 12">
    <name type="scientific">Gadus morhua</name>
    <name type="common">Atlantic cod</name>
    <dbReference type="NCBI Taxonomy" id="8049"/>
    <lineage>
        <taxon>Eukaryota</taxon>
        <taxon>Metazoa</taxon>
        <taxon>Chordata</taxon>
        <taxon>Craniata</taxon>
        <taxon>Vertebrata</taxon>
        <taxon>Euteleostomi</taxon>
        <taxon>Actinopterygii</taxon>
        <taxon>Neopterygii</taxon>
        <taxon>Teleostei</taxon>
        <taxon>Neoteleostei</taxon>
        <taxon>Acanthomorphata</taxon>
        <taxon>Zeiogadaria</taxon>
        <taxon>Gadariae</taxon>
        <taxon>Gadiformes</taxon>
        <taxon>Gadoidei</taxon>
        <taxon>Gadidae</taxon>
        <taxon>Gadus</taxon>
    </lineage>
</organism>
<sequence>MAPCSTLLLLLLVLLLSPCTAARPASDKQVVRLFGSHLLSLIMAPPLYDDLTEASAQSPVFSSSSTSGLAARPQEVRRFFLDLLKSNRKLRGRNRKRMAGGRGCFGMKMDRIGSISGLGC</sequence>
<accession>A0A8C4ZP74</accession>